<keyword evidence="5" id="KW-1185">Reference proteome</keyword>
<evidence type="ECO:0000259" key="3">
    <source>
        <dbReference type="Pfam" id="PF11847"/>
    </source>
</evidence>
<organism evidence="4 5">
    <name type="scientific">Corynebacterium appendicis CIP 107643</name>
    <dbReference type="NCBI Taxonomy" id="1161099"/>
    <lineage>
        <taxon>Bacteria</taxon>
        <taxon>Bacillati</taxon>
        <taxon>Actinomycetota</taxon>
        <taxon>Actinomycetes</taxon>
        <taxon>Mycobacteriales</taxon>
        <taxon>Corynebacteriaceae</taxon>
        <taxon>Corynebacterium</taxon>
    </lineage>
</organism>
<feature type="compositionally biased region" description="Basic and acidic residues" evidence="1">
    <location>
        <begin position="595"/>
        <end position="609"/>
    </location>
</feature>
<name>A0A1N7JIF8_9CORY</name>
<sequence length="1035" mass="108753">MAEPAPAPALRRFFGGFFSRVSGRTHLVGWVALTLLAFLQAPGRTAADTKFDLTADPGAFLAAATHAYTDRFTLGQIQNQAYGYLFPHGAFFWLTEPLPDWVAQRIWWAIVMGTAFSGTVVVGRRMGLKGASLSIAAFLYALSPRVLTTLTAISSEAWPVVLVPWTLAPLLAPRLRRGDVAAAVIPVALMGAVNATATMMACLPAFVLLIYRCAWKPLAGWLLGVALVSAWWIGPLLVLGRYSPPFTDFIESSYVTTRWLNLAEVLRGTTSWAPFVDTERTAGHLLVAEPVFVLATLAVAAFGVAGLALRSMPWRGYLAVLLCLGVGLLAAAHGPFGDAWLSLLDGPAAPFRNLHKLDPLVRLPLALGAGYALSRARTPVVVAGVLVTVLATSPAWTLRLAPEGTWTAVSSDWQDAAEFIDANAAGTRTLVVPEAQFARQTWGWTRDEPIQSLTSTRFAARDAVPLVDPEAVRGLDGQVAALDPEALRAIGVGAVAVRDDLASGPEAPSLDDSFGEPERFGDVTVYLLEPQRDMMISSADLPTVAGGGEVLPLLDRAFGYSPRAIVGSSDADIVTDTPALAKRNYGTLTGPSSSHLHDLSEGGEIRNRVPDYPSNAQRVTVTAEGGSVRASSSASDATSFGGARPAESLTAAVDGLDDTAWHPTPGDRSPWFEISPDDPVREVTVAATDDVEATVSWPGGSREITLEADEPLAVGVGTEDARVAGPIRVALDEPAGISEFDAGVTRTVTVPGTGDTYFFQRLLPADDVIRRAFTTDRPATWELTHAAEIDGEHHDEGPVELPAGEHTIVTDAETVALTRAGHPSAAAWSPFDGTVSPSPSDRLILTTRAFNDGLRGTVSGPDGSTVLEPVRVDSGMQAFRLPAGTQGTFTMSFAGEGFFRASLIFGGALSLLVLGLCVLWSSWTPPAARPGTRHHGSHNQSALAVSAAAAVAAVTAGGLAGAAAYAATFAIRRFTLIPPWALGAGAAGVMGLWLARAPWPAENYAGDSAAVTVAGCVAVSCVAASAWRGPRQARS</sequence>
<feature type="transmembrane region" description="Helical" evidence="2">
    <location>
        <begin position="901"/>
        <end position="923"/>
    </location>
</feature>
<dbReference type="STRING" id="1161099.SAMN05444817_10876"/>
<feature type="domain" description="Alpha-(1-&gt;3)-arabinofuranosyltransferase N-terminal GT-C" evidence="3">
    <location>
        <begin position="33"/>
        <end position="596"/>
    </location>
</feature>
<feature type="compositionally biased region" description="Polar residues" evidence="1">
    <location>
        <begin position="629"/>
        <end position="638"/>
    </location>
</feature>
<feature type="region of interest" description="Disordered" evidence="1">
    <location>
        <begin position="585"/>
        <end position="643"/>
    </location>
</feature>
<feature type="transmembrane region" description="Helical" evidence="2">
    <location>
        <begin position="1008"/>
        <end position="1027"/>
    </location>
</feature>
<feature type="transmembrane region" description="Helical" evidence="2">
    <location>
        <begin position="218"/>
        <end position="239"/>
    </location>
</feature>
<dbReference type="Proteomes" id="UP000186292">
    <property type="component" value="Unassembled WGS sequence"/>
</dbReference>
<evidence type="ECO:0000313" key="4">
    <source>
        <dbReference type="EMBL" id="SIS49109.1"/>
    </source>
</evidence>
<gene>
    <name evidence="4" type="ORF">SAMN05444817_10876</name>
</gene>
<evidence type="ECO:0000313" key="5">
    <source>
        <dbReference type="Proteomes" id="UP000186292"/>
    </source>
</evidence>
<feature type="transmembrane region" description="Helical" evidence="2">
    <location>
        <begin position="316"/>
        <end position="336"/>
    </location>
</feature>
<keyword evidence="2" id="KW-1133">Transmembrane helix</keyword>
<dbReference type="Pfam" id="PF11847">
    <property type="entry name" value="GT-C_AftD"/>
    <property type="match status" value="1"/>
</dbReference>
<proteinExistence type="predicted"/>
<dbReference type="InterPro" id="IPR021798">
    <property type="entry name" value="AftD_N"/>
</dbReference>
<protein>
    <submittedName>
        <fullName evidence="4">Arabinofuranan 3-O-arabinosyltransferase</fullName>
    </submittedName>
</protein>
<dbReference type="GO" id="GO:0016740">
    <property type="term" value="F:transferase activity"/>
    <property type="evidence" value="ECO:0007669"/>
    <property type="project" value="UniProtKB-KW"/>
</dbReference>
<reference evidence="5" key="1">
    <citation type="submission" date="2017-01" db="EMBL/GenBank/DDBJ databases">
        <authorList>
            <person name="Varghese N."/>
            <person name="Submissions S."/>
        </authorList>
    </citation>
    <scope>NUCLEOTIDE SEQUENCE [LARGE SCALE GENOMIC DNA]</scope>
    <source>
        <strain evidence="5">DSM 44531</strain>
    </source>
</reference>
<feature type="transmembrane region" description="Helical" evidence="2">
    <location>
        <begin position="106"/>
        <end position="123"/>
    </location>
</feature>
<keyword evidence="2" id="KW-0812">Transmembrane</keyword>
<keyword evidence="2" id="KW-0472">Membrane</keyword>
<feature type="transmembrane region" description="Helical" evidence="2">
    <location>
        <begin position="135"/>
        <end position="160"/>
    </location>
</feature>
<keyword evidence="4" id="KW-0808">Transferase</keyword>
<dbReference type="RefSeq" id="WP_084560608.1">
    <property type="nucleotide sequence ID" value="NZ_FTOF01000008.1"/>
</dbReference>
<dbReference type="EMBL" id="FTOF01000008">
    <property type="protein sequence ID" value="SIS49109.1"/>
    <property type="molecule type" value="Genomic_DNA"/>
</dbReference>
<evidence type="ECO:0000256" key="2">
    <source>
        <dbReference type="SAM" id="Phobius"/>
    </source>
</evidence>
<feature type="transmembrane region" description="Helical" evidence="2">
    <location>
        <begin position="943"/>
        <end position="967"/>
    </location>
</feature>
<feature type="transmembrane region" description="Helical" evidence="2">
    <location>
        <begin position="180"/>
        <end position="211"/>
    </location>
</feature>
<accession>A0A1N7JIF8</accession>
<feature type="transmembrane region" description="Helical" evidence="2">
    <location>
        <begin position="974"/>
        <end position="996"/>
    </location>
</feature>
<feature type="transmembrane region" description="Helical" evidence="2">
    <location>
        <begin position="291"/>
        <end position="309"/>
    </location>
</feature>
<evidence type="ECO:0000256" key="1">
    <source>
        <dbReference type="SAM" id="MobiDB-lite"/>
    </source>
</evidence>
<dbReference type="AlphaFoldDB" id="A0A1N7JIF8"/>